<reference evidence="4 5" key="1">
    <citation type="submission" date="2018-06" db="EMBL/GenBank/DDBJ databases">
        <authorList>
            <consortium name="Pathogen Informatics"/>
            <person name="Doyle S."/>
        </authorList>
    </citation>
    <scope>NUCLEOTIDE SEQUENCE [LARGE SCALE GENOMIC DNA]</scope>
    <source>
        <strain evidence="4 5">NCTC10343</strain>
    </source>
</reference>
<dbReference type="InterPro" id="IPR034660">
    <property type="entry name" value="DinB/YfiT-like"/>
</dbReference>
<feature type="binding site" evidence="3">
    <location>
        <position position="129"/>
    </location>
    <ligand>
        <name>a divalent metal cation</name>
        <dbReference type="ChEBI" id="CHEBI:60240"/>
    </ligand>
</feature>
<evidence type="ECO:0000313" key="5">
    <source>
        <dbReference type="Proteomes" id="UP000254400"/>
    </source>
</evidence>
<evidence type="ECO:0000256" key="3">
    <source>
        <dbReference type="PIRSR" id="PIRSR607837-1"/>
    </source>
</evidence>
<sequence>MSVVAQYLQEWLRHRSVLQELVEVIPDEHIDFKPGDNAMPMGSLIVHIASSMKMFVDTVKNGTFTPPTKIDEYHTIADVRNIVDQLTEETIRELKELNAQQLEKEIEFRNFLGTGSFWLSTAKDHEIHHKGQLFTYVRMVGVENVPFMIKQPPQSKTNV</sequence>
<organism evidence="4 5">
    <name type="scientific">Paenibacillus polymyxa</name>
    <name type="common">Bacillus polymyxa</name>
    <dbReference type="NCBI Taxonomy" id="1406"/>
    <lineage>
        <taxon>Bacteria</taxon>
        <taxon>Bacillati</taxon>
        <taxon>Bacillota</taxon>
        <taxon>Bacilli</taxon>
        <taxon>Bacillales</taxon>
        <taxon>Paenibacillaceae</taxon>
        <taxon>Paenibacillus</taxon>
    </lineage>
</organism>
<protein>
    <submittedName>
        <fullName evidence="4">DinB family protein</fullName>
    </submittedName>
</protein>
<comment type="similarity">
    <text evidence="1">Belongs to the DinB family.</text>
</comment>
<feature type="binding site" evidence="3">
    <location>
        <position position="47"/>
    </location>
    <ligand>
        <name>a divalent metal cation</name>
        <dbReference type="ChEBI" id="CHEBI:60240"/>
    </ligand>
</feature>
<gene>
    <name evidence="4" type="primary">yjoA</name>
    <name evidence="4" type="ORF">NCTC10343_01026</name>
</gene>
<accession>A0A378XT71</accession>
<dbReference type="RefSeq" id="WP_019686290.1">
    <property type="nucleotide sequence ID" value="NZ_CP036496.1"/>
</dbReference>
<evidence type="ECO:0000313" key="4">
    <source>
        <dbReference type="EMBL" id="SUA66570.1"/>
    </source>
</evidence>
<dbReference type="AlphaFoldDB" id="A0A378XT71"/>
<dbReference type="GO" id="GO:0046872">
    <property type="term" value="F:metal ion binding"/>
    <property type="evidence" value="ECO:0007669"/>
    <property type="project" value="UniProtKB-KW"/>
</dbReference>
<proteinExistence type="inferred from homology"/>
<keyword evidence="2 3" id="KW-0479">Metal-binding</keyword>
<dbReference type="EMBL" id="UGSC01000001">
    <property type="protein sequence ID" value="SUA66570.1"/>
    <property type="molecule type" value="Genomic_DNA"/>
</dbReference>
<dbReference type="Gene3D" id="1.20.120.450">
    <property type="entry name" value="dinb family like domain"/>
    <property type="match status" value="1"/>
</dbReference>
<evidence type="ECO:0000256" key="1">
    <source>
        <dbReference type="ARBA" id="ARBA00008635"/>
    </source>
</evidence>
<dbReference type="GeneID" id="93349830"/>
<dbReference type="Pfam" id="PF05163">
    <property type="entry name" value="DinB"/>
    <property type="match status" value="1"/>
</dbReference>
<name>A0A378XT71_PAEPO</name>
<feature type="binding site" evidence="3">
    <location>
        <position position="125"/>
    </location>
    <ligand>
        <name>a divalent metal cation</name>
        <dbReference type="ChEBI" id="CHEBI:60240"/>
    </ligand>
</feature>
<dbReference type="InterPro" id="IPR007837">
    <property type="entry name" value="DinB"/>
</dbReference>
<dbReference type="Proteomes" id="UP000254400">
    <property type="component" value="Unassembled WGS sequence"/>
</dbReference>
<evidence type="ECO:0000256" key="2">
    <source>
        <dbReference type="ARBA" id="ARBA00022723"/>
    </source>
</evidence>
<dbReference type="SUPFAM" id="SSF109854">
    <property type="entry name" value="DinB/YfiT-like putative metalloenzymes"/>
    <property type="match status" value="1"/>
</dbReference>